<feature type="transmembrane region" description="Helical" evidence="6">
    <location>
        <begin position="41"/>
        <end position="65"/>
    </location>
</feature>
<dbReference type="GO" id="GO:0035435">
    <property type="term" value="P:phosphate ion transmembrane transport"/>
    <property type="evidence" value="ECO:0007669"/>
    <property type="project" value="TreeGrafter"/>
</dbReference>
<evidence type="ECO:0000256" key="4">
    <source>
        <dbReference type="ARBA" id="ARBA00022989"/>
    </source>
</evidence>
<dbReference type="AlphaFoldDB" id="A0A1G8IFS3"/>
<evidence type="ECO:0000256" key="2">
    <source>
        <dbReference type="ARBA" id="ARBA00022448"/>
    </source>
</evidence>
<keyword evidence="4 6" id="KW-1133">Transmembrane helix</keyword>
<dbReference type="GO" id="GO:0005315">
    <property type="term" value="F:phosphate transmembrane transporter activity"/>
    <property type="evidence" value="ECO:0007669"/>
    <property type="project" value="InterPro"/>
</dbReference>
<feature type="transmembrane region" description="Helical" evidence="6">
    <location>
        <begin position="135"/>
        <end position="158"/>
    </location>
</feature>
<sequence>MEFFLFGAVVLFAGGFAFINGFHDVSNSIATSIRTRALTPTVAVLLAALFNLIGALMSASLATLFTGGSISLPAGQSGLGILLAALLSACAWGLFTWYRGKPSSSTHALIGGLIGAGGAAALLGGRSISGSGRVFLLEIALPLLLSPLVAYLLAYVLVFPATWLLRHNSPRKVNNGNRMAQAVLTAAFALGHGLQDGQRTMVVIVLALIGAGLYSGDGVPLWVQVFAAVLLAGGSLLGGWRITHTLANRLVRIDPLRGMAAQGVSAFMLFVGALSLDMPLSSTHTMTSAIVGAGANQRYATVRGRVVRSVLIVWITTAPVTALLAATLYLAMSPLF</sequence>
<dbReference type="InterPro" id="IPR001204">
    <property type="entry name" value="Phos_transporter"/>
</dbReference>
<dbReference type="EMBL" id="FNDT01000007">
    <property type="protein sequence ID" value="SDI17868.1"/>
    <property type="molecule type" value="Genomic_DNA"/>
</dbReference>
<feature type="transmembrane region" description="Helical" evidence="6">
    <location>
        <begin position="201"/>
        <end position="216"/>
    </location>
</feature>
<feature type="transmembrane region" description="Helical" evidence="6">
    <location>
        <begin position="104"/>
        <end position="123"/>
    </location>
</feature>
<evidence type="ECO:0000313" key="7">
    <source>
        <dbReference type="EMBL" id="SDI17868.1"/>
    </source>
</evidence>
<keyword evidence="3 6" id="KW-0812">Transmembrane</keyword>
<dbReference type="PANTHER" id="PTHR11101:SF80">
    <property type="entry name" value="PHOSPHATE TRANSPORTER"/>
    <property type="match status" value="1"/>
</dbReference>
<keyword evidence="8" id="KW-1185">Reference proteome</keyword>
<dbReference type="STRING" id="335973.SAMN04488693_1078"/>
<evidence type="ECO:0000256" key="6">
    <source>
        <dbReference type="SAM" id="Phobius"/>
    </source>
</evidence>
<evidence type="ECO:0000313" key="8">
    <source>
        <dbReference type="Proteomes" id="UP000199258"/>
    </source>
</evidence>
<dbReference type="Proteomes" id="UP000199258">
    <property type="component" value="Unassembled WGS sequence"/>
</dbReference>
<accession>A0A1G8IFS3</accession>
<keyword evidence="5 6" id="KW-0472">Membrane</keyword>
<organism evidence="7 8">
    <name type="scientific">Arthrobacter subterraneus</name>
    <dbReference type="NCBI Taxonomy" id="335973"/>
    <lineage>
        <taxon>Bacteria</taxon>
        <taxon>Bacillati</taxon>
        <taxon>Actinomycetota</taxon>
        <taxon>Actinomycetes</taxon>
        <taxon>Micrococcales</taxon>
        <taxon>Micrococcaceae</taxon>
        <taxon>Arthrobacter</taxon>
    </lineage>
</organism>
<feature type="transmembrane region" description="Helical" evidence="6">
    <location>
        <begin position="222"/>
        <end position="243"/>
    </location>
</feature>
<gene>
    <name evidence="7" type="ORF">SAMN04488693_1078</name>
</gene>
<name>A0A1G8IFS3_9MICC</name>
<feature type="transmembrane region" description="Helical" evidence="6">
    <location>
        <begin position="311"/>
        <end position="331"/>
    </location>
</feature>
<proteinExistence type="predicted"/>
<reference evidence="7 8" key="1">
    <citation type="submission" date="2016-10" db="EMBL/GenBank/DDBJ databases">
        <authorList>
            <person name="de Groot N.N."/>
        </authorList>
    </citation>
    <scope>NUCLEOTIDE SEQUENCE [LARGE SCALE GENOMIC DNA]</scope>
    <source>
        <strain evidence="7 8">NP_1H</strain>
    </source>
</reference>
<dbReference type="GO" id="GO:0016020">
    <property type="term" value="C:membrane"/>
    <property type="evidence" value="ECO:0007669"/>
    <property type="project" value="UniProtKB-SubCell"/>
</dbReference>
<dbReference type="OrthoDB" id="9779554at2"/>
<dbReference type="RefSeq" id="WP_090586199.1">
    <property type="nucleotide sequence ID" value="NZ_FNDT01000007.1"/>
</dbReference>
<comment type="subcellular location">
    <subcellularLocation>
        <location evidence="1">Membrane</location>
        <topology evidence="1">Multi-pass membrane protein</topology>
    </subcellularLocation>
</comment>
<evidence type="ECO:0000256" key="5">
    <source>
        <dbReference type="ARBA" id="ARBA00023136"/>
    </source>
</evidence>
<evidence type="ECO:0000256" key="3">
    <source>
        <dbReference type="ARBA" id="ARBA00022692"/>
    </source>
</evidence>
<dbReference type="Pfam" id="PF01384">
    <property type="entry name" value="PHO4"/>
    <property type="match status" value="2"/>
</dbReference>
<keyword evidence="2" id="KW-0813">Transport</keyword>
<dbReference type="PANTHER" id="PTHR11101">
    <property type="entry name" value="PHOSPHATE TRANSPORTER"/>
    <property type="match status" value="1"/>
</dbReference>
<feature type="transmembrane region" description="Helical" evidence="6">
    <location>
        <begin position="77"/>
        <end position="98"/>
    </location>
</feature>
<protein>
    <submittedName>
        <fullName evidence="7">Inorganic phosphate transporter, PiT family</fullName>
    </submittedName>
</protein>
<evidence type="ECO:0000256" key="1">
    <source>
        <dbReference type="ARBA" id="ARBA00004141"/>
    </source>
</evidence>